<accession>A0AAV0TL12</accession>
<evidence type="ECO:0000256" key="11">
    <source>
        <dbReference type="ARBA" id="ARBA00037649"/>
    </source>
</evidence>
<evidence type="ECO:0000313" key="15">
    <source>
        <dbReference type="EMBL" id="CAH0493682.1"/>
    </source>
</evidence>
<name>A0AAV0TL12_9STRA</name>
<dbReference type="PANTHER" id="PTHR16631">
    <property type="entry name" value="GLUCAN 1,3-BETA-GLUCOSIDASE"/>
    <property type="match status" value="1"/>
</dbReference>
<comment type="caution">
    <text evidence="16">The sequence shown here is derived from an EMBL/GenBank/DDBJ whole genome shotgun (WGS) entry which is preliminary data.</text>
</comment>
<dbReference type="AlphaFoldDB" id="A0AAV0TL12"/>
<feature type="signal peptide" evidence="14">
    <location>
        <begin position="1"/>
        <end position="20"/>
    </location>
</feature>
<evidence type="ECO:0000313" key="18">
    <source>
        <dbReference type="Proteomes" id="UP001159659"/>
    </source>
</evidence>
<evidence type="ECO:0000256" key="7">
    <source>
        <dbReference type="ARBA" id="ARBA00023180"/>
    </source>
</evidence>
<keyword evidence="8" id="KW-0119">Carbohydrate metabolism</keyword>
<dbReference type="EMBL" id="CANTFK010000713">
    <property type="protein sequence ID" value="CAI5723740.1"/>
    <property type="molecule type" value="Genomic_DNA"/>
</dbReference>
<reference evidence="16" key="2">
    <citation type="submission" date="2022-12" db="EMBL/GenBank/DDBJ databases">
        <authorList>
            <person name="Webb A."/>
        </authorList>
    </citation>
    <scope>NUCLEOTIDE SEQUENCE</scope>
    <source>
        <strain evidence="16">Pf2</strain>
    </source>
</reference>
<evidence type="ECO:0000256" key="2">
    <source>
        <dbReference type="ARBA" id="ARBA00004236"/>
    </source>
</evidence>
<keyword evidence="9" id="KW-0961">Cell wall biogenesis/degradation</keyword>
<evidence type="ECO:0000256" key="14">
    <source>
        <dbReference type="SAM" id="SignalP"/>
    </source>
</evidence>
<dbReference type="GO" id="GO:0071555">
    <property type="term" value="P:cell wall organization"/>
    <property type="evidence" value="ECO:0007669"/>
    <property type="project" value="UniProtKB-KW"/>
</dbReference>
<evidence type="ECO:0000256" key="5">
    <source>
        <dbReference type="ARBA" id="ARBA00022801"/>
    </source>
</evidence>
<feature type="chain" id="PRO_5043606191" description="glucan endo-1,3-beta-D-glucosidase" evidence="14">
    <location>
        <begin position="21"/>
        <end position="287"/>
    </location>
</feature>
<evidence type="ECO:0000256" key="12">
    <source>
        <dbReference type="ARBA" id="ARBA00042373"/>
    </source>
</evidence>
<evidence type="ECO:0000256" key="9">
    <source>
        <dbReference type="ARBA" id="ARBA00023316"/>
    </source>
</evidence>
<evidence type="ECO:0000256" key="13">
    <source>
        <dbReference type="ARBA" id="ARBA00043078"/>
    </source>
</evidence>
<evidence type="ECO:0000256" key="6">
    <source>
        <dbReference type="ARBA" id="ARBA00023136"/>
    </source>
</evidence>
<comment type="catalytic activity">
    <reaction evidence="1">
        <text>Hydrolysis of (1-&gt;3)-beta-D-glucosidic linkages in (1-&gt;3)-beta-D-glucans.</text>
        <dbReference type="EC" id="3.2.1.39"/>
    </reaction>
</comment>
<dbReference type="EMBL" id="CAKLBC010001803">
    <property type="protein sequence ID" value="CAH0493682.1"/>
    <property type="molecule type" value="Genomic_DNA"/>
</dbReference>
<organism evidence="16 18">
    <name type="scientific">Peronospora farinosa</name>
    <dbReference type="NCBI Taxonomy" id="134698"/>
    <lineage>
        <taxon>Eukaryota</taxon>
        <taxon>Sar</taxon>
        <taxon>Stramenopiles</taxon>
        <taxon>Oomycota</taxon>
        <taxon>Peronosporomycetes</taxon>
        <taxon>Peronosporales</taxon>
        <taxon>Peronosporaceae</taxon>
        <taxon>Peronospora</taxon>
    </lineage>
</organism>
<sequence length="287" mass="32064">MKLATTLAVAIVLAASVTEALPFNTCTCLSPWHHDVVDWTTLQNDMNQLNQHFTSIRTYHALFNGVNVIDMAAAANLFVSVSVQMGDRNGIEKEIQAVCEGYSRNSWAVKAVLVGNENVRNGNFGQYSVDELIYYIGRVRNCVGPNTPVGTAQRINEWLTAPDVNRLASFSSVLGANIYPFFTQGTQPAVQKLQAQWEQLESMYGPEKLRLTETGWPSEGGYNFAGNEASVSDMQQYLNDFVIWVARKEGCWFMAYDSSISYSGAEYEKHFGLFNTRMGYKVQIPTM</sequence>
<dbReference type="SUPFAM" id="SSF51445">
    <property type="entry name" value="(Trans)glycosidases"/>
    <property type="match status" value="1"/>
</dbReference>
<reference evidence="15 17" key="1">
    <citation type="submission" date="2021-11" db="EMBL/GenBank/DDBJ databases">
        <authorList>
            <person name="Islam A."/>
            <person name="Islam S."/>
            <person name="Flora M.S."/>
            <person name="Rahman M."/>
            <person name="Ziaur R.M."/>
            <person name="Epstein J.H."/>
            <person name="Hassan M."/>
            <person name="Klassen M."/>
            <person name="Woodard K."/>
            <person name="Webb A."/>
            <person name="Webby R.J."/>
            <person name="El Zowalaty M.E."/>
        </authorList>
    </citation>
    <scope>NUCLEOTIDE SEQUENCE [LARGE SCALE GENOMIC DNA]</scope>
    <source>
        <strain evidence="15">Pf1</strain>
    </source>
</reference>
<keyword evidence="7" id="KW-0325">Glycoprotein</keyword>
<dbReference type="Gene3D" id="3.20.20.80">
    <property type="entry name" value="Glycosidases"/>
    <property type="match status" value="1"/>
</dbReference>
<dbReference type="Proteomes" id="UP001159659">
    <property type="component" value="Unassembled WGS sequence"/>
</dbReference>
<keyword evidence="14" id="KW-0732">Signal</keyword>
<evidence type="ECO:0000256" key="3">
    <source>
        <dbReference type="ARBA" id="ARBA00012780"/>
    </source>
</evidence>
<dbReference type="GO" id="GO:0000272">
    <property type="term" value="P:polysaccharide catabolic process"/>
    <property type="evidence" value="ECO:0007669"/>
    <property type="project" value="UniProtKB-KW"/>
</dbReference>
<proteinExistence type="predicted"/>
<dbReference type="GO" id="GO:0005886">
    <property type="term" value="C:plasma membrane"/>
    <property type="evidence" value="ECO:0007669"/>
    <property type="project" value="UniProtKB-SubCell"/>
</dbReference>
<dbReference type="EC" id="3.2.1.39" evidence="3"/>
<comment type="subcellular location">
    <subcellularLocation>
        <location evidence="2">Cell membrane</location>
    </subcellularLocation>
</comment>
<evidence type="ECO:0000256" key="10">
    <source>
        <dbReference type="ARBA" id="ARBA00023326"/>
    </source>
</evidence>
<keyword evidence="6" id="KW-0472">Membrane</keyword>
<evidence type="ECO:0000256" key="1">
    <source>
        <dbReference type="ARBA" id="ARBA00000382"/>
    </source>
</evidence>
<dbReference type="PANTHER" id="PTHR16631:SF17">
    <property type="entry name" value="GLUCAN ENDO-1,3-BETA-GLUCOSIDASE BTGC"/>
    <property type="match status" value="1"/>
</dbReference>
<gene>
    <name evidence="15" type="ORF">PFR001_LOCUS8801</name>
    <name evidence="16" type="ORF">PFR002_LOCUS4728</name>
</gene>
<comment type="function">
    <text evidence="11">Glucanases play a role in cell expansion during growth, in cell-cell fusion during mating, and in spore release during sporulation. This enzyme may be involved in beta-glucan degradation. Active on laminarin and lichenan.</text>
</comment>
<evidence type="ECO:0000313" key="16">
    <source>
        <dbReference type="EMBL" id="CAI5723740.1"/>
    </source>
</evidence>
<dbReference type="Proteomes" id="UP001157938">
    <property type="component" value="Unassembled WGS sequence"/>
</dbReference>
<evidence type="ECO:0000313" key="17">
    <source>
        <dbReference type="Proteomes" id="UP001157938"/>
    </source>
</evidence>
<keyword evidence="4" id="KW-1003">Cell membrane</keyword>
<evidence type="ECO:0000256" key="4">
    <source>
        <dbReference type="ARBA" id="ARBA00022475"/>
    </source>
</evidence>
<dbReference type="InterPro" id="IPR050732">
    <property type="entry name" value="Beta-glucan_modifiers"/>
</dbReference>
<evidence type="ECO:0000256" key="8">
    <source>
        <dbReference type="ARBA" id="ARBA00023277"/>
    </source>
</evidence>
<dbReference type="InterPro" id="IPR017853">
    <property type="entry name" value="GH"/>
</dbReference>
<keyword evidence="5" id="KW-0378">Hydrolase</keyword>
<protein>
    <recommendedName>
        <fullName evidence="3">glucan endo-1,3-beta-D-glucosidase</fullName>
        <ecNumber evidence="3">3.2.1.39</ecNumber>
    </recommendedName>
    <alternativeName>
        <fullName evidence="13">Endo-1,3-beta-glucanase btgC</fullName>
    </alternativeName>
    <alternativeName>
        <fullName evidence="12">Laminarinase btgC</fullName>
    </alternativeName>
</protein>
<keyword evidence="10" id="KW-0624">Polysaccharide degradation</keyword>
<dbReference type="GO" id="GO:0042973">
    <property type="term" value="F:glucan endo-1,3-beta-D-glucosidase activity"/>
    <property type="evidence" value="ECO:0007669"/>
    <property type="project" value="UniProtKB-EC"/>
</dbReference>
<keyword evidence="17" id="KW-1185">Reference proteome</keyword>